<dbReference type="Proteomes" id="UP000572268">
    <property type="component" value="Unassembled WGS sequence"/>
</dbReference>
<feature type="signal peptide" evidence="1">
    <location>
        <begin position="1"/>
        <end position="21"/>
    </location>
</feature>
<dbReference type="EMBL" id="JABANN010000402">
    <property type="protein sequence ID" value="KAF4660128.1"/>
    <property type="molecule type" value="Genomic_DNA"/>
</dbReference>
<reference evidence="2 3" key="1">
    <citation type="submission" date="2020-04" db="EMBL/GenBank/DDBJ databases">
        <title>Perkinsus olseni comparative genomics.</title>
        <authorList>
            <person name="Bogema D.R."/>
        </authorList>
    </citation>
    <scope>NUCLEOTIDE SEQUENCE [LARGE SCALE GENOMIC DNA]</scope>
    <source>
        <strain evidence="2">ATCC PRA-31</strain>
    </source>
</reference>
<feature type="chain" id="PRO_5029876675" evidence="1">
    <location>
        <begin position="22"/>
        <end position="138"/>
    </location>
</feature>
<comment type="caution">
    <text evidence="2">The sequence shown here is derived from an EMBL/GenBank/DDBJ whole genome shotgun (WGS) entry which is preliminary data.</text>
</comment>
<protein>
    <submittedName>
        <fullName evidence="2">Uncharacterized protein</fullName>
    </submittedName>
</protein>
<dbReference type="AlphaFoldDB" id="A0A7J6LLI5"/>
<evidence type="ECO:0000256" key="1">
    <source>
        <dbReference type="SAM" id="SignalP"/>
    </source>
</evidence>
<proteinExistence type="predicted"/>
<accession>A0A7J6LLI5</accession>
<sequence>MSCQVLIVLSVALALLYQVEARTVGRGLSLKKRIAGLTAGWEEEEELLAMGQEESKTCYIRDEHSNYIQVTYTLSGAILPYGYFRITESAAESLKHCNAEVVAAIRQGFSENFRGLSVAPKEAEIVAKLCLAKHLRCQ</sequence>
<evidence type="ECO:0000313" key="3">
    <source>
        <dbReference type="Proteomes" id="UP000572268"/>
    </source>
</evidence>
<gene>
    <name evidence="2" type="ORF">FOL46_006328</name>
</gene>
<keyword evidence="1" id="KW-0732">Signal</keyword>
<name>A0A7J6LLI5_PEROL</name>
<evidence type="ECO:0000313" key="2">
    <source>
        <dbReference type="EMBL" id="KAF4660128.1"/>
    </source>
</evidence>
<organism evidence="2 3">
    <name type="scientific">Perkinsus olseni</name>
    <name type="common">Perkinsus atlanticus</name>
    <dbReference type="NCBI Taxonomy" id="32597"/>
    <lineage>
        <taxon>Eukaryota</taxon>
        <taxon>Sar</taxon>
        <taxon>Alveolata</taxon>
        <taxon>Perkinsozoa</taxon>
        <taxon>Perkinsea</taxon>
        <taxon>Perkinsida</taxon>
        <taxon>Perkinsidae</taxon>
        <taxon>Perkinsus</taxon>
    </lineage>
</organism>